<comment type="caution">
    <text evidence="2">The sequence shown here is derived from an EMBL/GenBank/DDBJ whole genome shotgun (WGS) entry which is preliminary data.</text>
</comment>
<name>A0ABY2XGS2_9RHOB</name>
<proteinExistence type="predicted"/>
<reference evidence="2 3" key="1">
    <citation type="submission" date="2019-05" db="EMBL/GenBank/DDBJ databases">
        <title>Marivita sp. nov. isolated from sea sediment.</title>
        <authorList>
            <person name="Kim W."/>
        </authorList>
    </citation>
    <scope>NUCLEOTIDE SEQUENCE [LARGE SCALE GENOMIC DNA]</scope>
    <source>
        <strain evidence="2 3">CAU 1492</strain>
    </source>
</reference>
<keyword evidence="1" id="KW-0732">Signal</keyword>
<accession>A0ABY2XGS2</accession>
<dbReference type="EMBL" id="VCPC01000001">
    <property type="protein sequence ID" value="TMV15642.1"/>
    <property type="molecule type" value="Genomic_DNA"/>
</dbReference>
<sequence>MSTWISRATAILLAASGLAGCDPATGLPFAAELDARTDDGRARMAQTTLAGGDITITAPDGYCIDRRSLRRAGQNGFVVMARCDTLGVRGFFGGYDLAVITVTAGPADSTITAPTPAEVARSVGTGTVLAERNREGLAMVRLDKGSEAFDGVSDTHWRGGFVLNSHLIGLGLYAPATSGALGNGGAALLNELAERSRAATAATQQAGKPEAQE</sequence>
<dbReference type="PROSITE" id="PS51257">
    <property type="entry name" value="PROKAR_LIPOPROTEIN"/>
    <property type="match status" value="1"/>
</dbReference>
<keyword evidence="3" id="KW-1185">Reference proteome</keyword>
<evidence type="ECO:0000313" key="2">
    <source>
        <dbReference type="EMBL" id="TMV15642.1"/>
    </source>
</evidence>
<evidence type="ECO:0008006" key="4">
    <source>
        <dbReference type="Google" id="ProtNLM"/>
    </source>
</evidence>
<dbReference type="Proteomes" id="UP001191082">
    <property type="component" value="Unassembled WGS sequence"/>
</dbReference>
<gene>
    <name evidence="2" type="ORF">FGK64_06745</name>
</gene>
<protein>
    <recommendedName>
        <fullName evidence="4">Dihydroxy-acid dehydratase</fullName>
    </recommendedName>
</protein>
<evidence type="ECO:0000313" key="3">
    <source>
        <dbReference type="Proteomes" id="UP001191082"/>
    </source>
</evidence>
<feature type="signal peptide" evidence="1">
    <location>
        <begin position="1"/>
        <end position="19"/>
    </location>
</feature>
<organism evidence="2 3">
    <name type="scientific">Arenibacterium halophilum</name>
    <dbReference type="NCBI Taxonomy" id="2583821"/>
    <lineage>
        <taxon>Bacteria</taxon>
        <taxon>Pseudomonadati</taxon>
        <taxon>Pseudomonadota</taxon>
        <taxon>Alphaproteobacteria</taxon>
        <taxon>Rhodobacterales</taxon>
        <taxon>Paracoccaceae</taxon>
        <taxon>Arenibacterium</taxon>
    </lineage>
</organism>
<feature type="chain" id="PRO_5045306143" description="Dihydroxy-acid dehydratase" evidence="1">
    <location>
        <begin position="20"/>
        <end position="213"/>
    </location>
</feature>
<dbReference type="RefSeq" id="WP_138862984.1">
    <property type="nucleotide sequence ID" value="NZ_VCPC01000001.1"/>
</dbReference>
<evidence type="ECO:0000256" key="1">
    <source>
        <dbReference type="SAM" id="SignalP"/>
    </source>
</evidence>